<evidence type="ECO:0000313" key="2">
    <source>
        <dbReference type="Proteomes" id="UP000002011"/>
    </source>
</evidence>
<dbReference type="KEGG" id="dfe:Dfer_0051"/>
<protein>
    <recommendedName>
        <fullName evidence="3">Capsule assembly protein Wzi</fullName>
    </recommendedName>
</protein>
<gene>
    <name evidence="1" type="ordered locus">Dfer_0051</name>
</gene>
<dbReference type="eggNOG" id="ENOG502Z7NG">
    <property type="taxonomic scope" value="Bacteria"/>
</dbReference>
<evidence type="ECO:0000313" key="1">
    <source>
        <dbReference type="EMBL" id="ACT91323.1"/>
    </source>
</evidence>
<name>C6VUL4_DYAFD</name>
<dbReference type="OrthoDB" id="596512at2"/>
<dbReference type="Pfam" id="PF14052">
    <property type="entry name" value="Caps_assemb_Wzi"/>
    <property type="match status" value="1"/>
</dbReference>
<dbReference type="RefSeq" id="WP_012779671.1">
    <property type="nucleotide sequence ID" value="NC_013037.1"/>
</dbReference>
<accession>C6VUL4</accession>
<dbReference type="InterPro" id="IPR038636">
    <property type="entry name" value="Wzi_sf"/>
</dbReference>
<sequence length="503" mass="56867">MAVTTRQLGEIKTDVDARGNTNISAEDSLSRQFKASLEAQGIVTSDNHVPFWMRANQFGSVPLDGPSTAWIGRISRDYTSNPEKKFFDWGTAVEGRFNLGNRTDLLLIEAYAKARLGIFELRAGRSKDMMGLADSTLSTGAFAVSGNALGIPKLQIAIPEFYRIPIWEGLLAFKGNFVYGWFGTTPINHSDPFNYIESVKEVKSYFHQKSLYGRLGKPEWRLNVIAGFNHQVMYGNERKFLRDFNLDKFESFYHAVTGKTWVGSQNFKTKLGNQLGSIDLGITYDWNNAHLFVYRQQFYDVGALARLANVRDGLTGISLKNKIASRSGWEKIVLELFYSKNQAGELWSPVTKSGDEQYYNNFMYASGWSYKGVGIGNPFVTPRHEGRSNLRYRQDEYFVNNRVIAFHGGMEGHINKYNIKTKLSYSMNYGTYGSSPIGTSLGKDRFVIDPPYFEKVNQFSGYLEVSRSFAKDWQCGIAGAFDSGQLLYNSFGLLINVKKSLRF</sequence>
<dbReference type="Gene3D" id="2.40.160.130">
    <property type="entry name" value="Capsule assembly protein Wzi"/>
    <property type="match status" value="1"/>
</dbReference>
<dbReference type="InterPro" id="IPR026950">
    <property type="entry name" value="Caps_assemb_Wzi"/>
</dbReference>
<dbReference type="STRING" id="471854.Dfer_0051"/>
<dbReference type="EMBL" id="CP001619">
    <property type="protein sequence ID" value="ACT91323.1"/>
    <property type="molecule type" value="Genomic_DNA"/>
</dbReference>
<evidence type="ECO:0008006" key="3">
    <source>
        <dbReference type="Google" id="ProtNLM"/>
    </source>
</evidence>
<reference evidence="1 2" key="1">
    <citation type="journal article" date="2009" name="Stand. Genomic Sci.">
        <title>Complete genome sequence of Dyadobacter fermentans type strain (NS114).</title>
        <authorList>
            <person name="Lang E."/>
            <person name="Lapidus A."/>
            <person name="Chertkov O."/>
            <person name="Brettin T."/>
            <person name="Detter J.C."/>
            <person name="Han C."/>
            <person name="Copeland A."/>
            <person name="Glavina Del Rio T."/>
            <person name="Nolan M."/>
            <person name="Chen F."/>
            <person name="Lucas S."/>
            <person name="Tice H."/>
            <person name="Cheng J.F."/>
            <person name="Land M."/>
            <person name="Hauser L."/>
            <person name="Chang Y.J."/>
            <person name="Jeffries C.D."/>
            <person name="Kopitz M."/>
            <person name="Bruce D."/>
            <person name="Goodwin L."/>
            <person name="Pitluck S."/>
            <person name="Ovchinnikova G."/>
            <person name="Pati A."/>
            <person name="Ivanova N."/>
            <person name="Mavrommatis K."/>
            <person name="Chen A."/>
            <person name="Palaniappan K."/>
            <person name="Chain P."/>
            <person name="Bristow J."/>
            <person name="Eisen J.A."/>
            <person name="Markowitz V."/>
            <person name="Hugenholtz P."/>
            <person name="Goker M."/>
            <person name="Rohde M."/>
            <person name="Kyrpides N.C."/>
            <person name="Klenk H.P."/>
        </authorList>
    </citation>
    <scope>NUCLEOTIDE SEQUENCE [LARGE SCALE GENOMIC DNA]</scope>
    <source>
        <strain evidence="2">ATCC 700827 / DSM 18053 / CIP 107007 / KCTC 52180 / NS114</strain>
    </source>
</reference>
<proteinExistence type="predicted"/>
<dbReference type="Proteomes" id="UP000002011">
    <property type="component" value="Chromosome"/>
</dbReference>
<dbReference type="HOGENOM" id="CLU_038260_0_0_10"/>
<dbReference type="AlphaFoldDB" id="C6VUL4"/>
<organism evidence="1 2">
    <name type="scientific">Dyadobacter fermentans (strain ATCC 700827 / DSM 18053 / CIP 107007 / KCTC 52180 / NS114)</name>
    <dbReference type="NCBI Taxonomy" id="471854"/>
    <lineage>
        <taxon>Bacteria</taxon>
        <taxon>Pseudomonadati</taxon>
        <taxon>Bacteroidota</taxon>
        <taxon>Cytophagia</taxon>
        <taxon>Cytophagales</taxon>
        <taxon>Spirosomataceae</taxon>
        <taxon>Dyadobacter</taxon>
    </lineage>
</organism>
<keyword evidence="2" id="KW-1185">Reference proteome</keyword>